<feature type="domain" description="RNase H type-1" evidence="1">
    <location>
        <begin position="264"/>
        <end position="373"/>
    </location>
</feature>
<dbReference type="PANTHER" id="PTHR47074:SF61">
    <property type="entry name" value="RNASE H TYPE-1 DOMAIN-CONTAINING PROTEIN"/>
    <property type="match status" value="1"/>
</dbReference>
<feature type="domain" description="Reverse transcriptase zinc-binding" evidence="2">
    <location>
        <begin position="115"/>
        <end position="183"/>
    </location>
</feature>
<dbReference type="InterPro" id="IPR012337">
    <property type="entry name" value="RNaseH-like_sf"/>
</dbReference>
<dbReference type="Pfam" id="PF13456">
    <property type="entry name" value="RVT_3"/>
    <property type="match status" value="1"/>
</dbReference>
<evidence type="ECO:0000313" key="3">
    <source>
        <dbReference type="EMBL" id="KAG8478637.1"/>
    </source>
</evidence>
<evidence type="ECO:0008006" key="5">
    <source>
        <dbReference type="Google" id="ProtNLM"/>
    </source>
</evidence>
<evidence type="ECO:0000313" key="4">
    <source>
        <dbReference type="Proteomes" id="UP000701853"/>
    </source>
</evidence>
<organism evidence="3 4">
    <name type="scientific">Gossypium anomalum</name>
    <dbReference type="NCBI Taxonomy" id="47600"/>
    <lineage>
        <taxon>Eukaryota</taxon>
        <taxon>Viridiplantae</taxon>
        <taxon>Streptophyta</taxon>
        <taxon>Embryophyta</taxon>
        <taxon>Tracheophyta</taxon>
        <taxon>Spermatophyta</taxon>
        <taxon>Magnoliopsida</taxon>
        <taxon>eudicotyledons</taxon>
        <taxon>Gunneridae</taxon>
        <taxon>Pentapetalae</taxon>
        <taxon>rosids</taxon>
        <taxon>malvids</taxon>
        <taxon>Malvales</taxon>
        <taxon>Malvaceae</taxon>
        <taxon>Malvoideae</taxon>
        <taxon>Gossypium</taxon>
    </lineage>
</organism>
<dbReference type="InterPro" id="IPR036397">
    <property type="entry name" value="RNaseH_sf"/>
</dbReference>
<dbReference type="Proteomes" id="UP000701853">
    <property type="component" value="Chromosome 11"/>
</dbReference>
<dbReference type="SUPFAM" id="SSF53098">
    <property type="entry name" value="Ribonuclease H-like"/>
    <property type="match status" value="1"/>
</dbReference>
<proteinExistence type="predicted"/>
<evidence type="ECO:0000259" key="2">
    <source>
        <dbReference type="Pfam" id="PF13966"/>
    </source>
</evidence>
<sequence length="441" mass="49950">MGLKWNVGTDESINIWEDCWVPRSLPGKVQTSRPSNIERVSELILPNGMAADAILIQGIPLPSVPQEDCLVWSGERSGIYSVRSGYRLLLQQPTLLSSRHDMSPENQPTLLSSRHDAFKKIWATRCPPKIKIALWKFVHGFVATRPCLYNRRVGNNPSCSRCNFDHETVNHVLRFCAKVRDVWVMLGYPLHVLSWILKMHHVTKHNEICVTMWAIWFARNRMSVGEIVSFIRSYCVEFVFVIHTNNGVVSDIQVQWSPPPARLNQKKAAAGVVIRDENGKILGACCKITYPVLSVFAAEVVAVIHELRFAKELDFLLGDSRSVIRKINNHEQDFYEVSILTWSANEIAKEFHACAFHFIGRSGNKTTHAIVQEGLSRGEDSYWVKKAPALVEAAASCWFSLNGCEDLIFKDSISCFGCSLFSIVNNFVEQLPIGIPWLRKR</sequence>
<dbReference type="InterPro" id="IPR044730">
    <property type="entry name" value="RNase_H-like_dom_plant"/>
</dbReference>
<dbReference type="Pfam" id="PF13966">
    <property type="entry name" value="zf-RVT"/>
    <property type="match status" value="1"/>
</dbReference>
<dbReference type="PANTHER" id="PTHR47074">
    <property type="entry name" value="BNAC02G40300D PROTEIN"/>
    <property type="match status" value="1"/>
</dbReference>
<dbReference type="InterPro" id="IPR002156">
    <property type="entry name" value="RNaseH_domain"/>
</dbReference>
<dbReference type="CDD" id="cd06222">
    <property type="entry name" value="RNase_H_like"/>
    <property type="match status" value="1"/>
</dbReference>
<name>A0A8J5YAL5_9ROSI</name>
<dbReference type="OrthoDB" id="1001543at2759"/>
<reference evidence="3 4" key="1">
    <citation type="journal article" date="2021" name="bioRxiv">
        <title>The Gossypium anomalum genome as a resource for cotton improvement and evolutionary analysis of hybrid incompatibility.</title>
        <authorList>
            <person name="Grover C.E."/>
            <person name="Yuan D."/>
            <person name="Arick M.A."/>
            <person name="Miller E.R."/>
            <person name="Hu G."/>
            <person name="Peterson D.G."/>
            <person name="Wendel J.F."/>
            <person name="Udall J.A."/>
        </authorList>
    </citation>
    <scope>NUCLEOTIDE SEQUENCE [LARGE SCALE GENOMIC DNA]</scope>
    <source>
        <strain evidence="3">JFW-Udall</strain>
        <tissue evidence="3">Leaf</tissue>
    </source>
</reference>
<dbReference type="GO" id="GO:0004523">
    <property type="term" value="F:RNA-DNA hybrid ribonuclease activity"/>
    <property type="evidence" value="ECO:0007669"/>
    <property type="project" value="InterPro"/>
</dbReference>
<dbReference type="InterPro" id="IPR052929">
    <property type="entry name" value="RNase_H-like_EbsB-rel"/>
</dbReference>
<gene>
    <name evidence="3" type="ORF">CXB51_028481</name>
</gene>
<dbReference type="GO" id="GO:0003676">
    <property type="term" value="F:nucleic acid binding"/>
    <property type="evidence" value="ECO:0007669"/>
    <property type="project" value="InterPro"/>
</dbReference>
<dbReference type="Gene3D" id="3.30.420.10">
    <property type="entry name" value="Ribonuclease H-like superfamily/Ribonuclease H"/>
    <property type="match status" value="1"/>
</dbReference>
<evidence type="ECO:0000259" key="1">
    <source>
        <dbReference type="Pfam" id="PF13456"/>
    </source>
</evidence>
<dbReference type="AlphaFoldDB" id="A0A8J5YAL5"/>
<keyword evidence="4" id="KW-1185">Reference proteome</keyword>
<dbReference type="InterPro" id="IPR026960">
    <property type="entry name" value="RVT-Znf"/>
</dbReference>
<accession>A0A8J5YAL5</accession>
<dbReference type="EMBL" id="JAHUZN010000011">
    <property type="protein sequence ID" value="KAG8478637.1"/>
    <property type="molecule type" value="Genomic_DNA"/>
</dbReference>
<comment type="caution">
    <text evidence="3">The sequence shown here is derived from an EMBL/GenBank/DDBJ whole genome shotgun (WGS) entry which is preliminary data.</text>
</comment>
<protein>
    <recommendedName>
        <fullName evidence="5">Reverse transcriptase zinc-binding domain-containing protein</fullName>
    </recommendedName>
</protein>